<dbReference type="InterPro" id="IPR029044">
    <property type="entry name" value="Nucleotide-diphossugar_trans"/>
</dbReference>
<comment type="caution">
    <text evidence="1">The sequence shown here is derived from an EMBL/GenBank/DDBJ whole genome shotgun (WGS) entry which is preliminary data.</text>
</comment>
<dbReference type="Proteomes" id="UP000231553">
    <property type="component" value="Unassembled WGS sequence"/>
</dbReference>
<name>A0A2M8IWT3_9RHOB</name>
<protein>
    <submittedName>
        <fullName evidence="1">Molybdenum cofactor guanylyltransferase MobA</fullName>
    </submittedName>
</protein>
<organism evidence="1 2">
    <name type="scientific">Pseudooceanicola lipolyticus</name>
    <dbReference type="NCBI Taxonomy" id="2029104"/>
    <lineage>
        <taxon>Bacteria</taxon>
        <taxon>Pseudomonadati</taxon>
        <taxon>Pseudomonadota</taxon>
        <taxon>Alphaproteobacteria</taxon>
        <taxon>Rhodobacterales</taxon>
        <taxon>Paracoccaceae</taxon>
        <taxon>Pseudooceanicola</taxon>
    </lineage>
</organism>
<dbReference type="EMBL" id="PGTB01000122">
    <property type="protein sequence ID" value="PJE34986.1"/>
    <property type="molecule type" value="Genomic_DNA"/>
</dbReference>
<reference evidence="1 2" key="1">
    <citation type="journal article" date="2018" name="Int. J. Syst. Evol. Microbiol.">
        <title>Pseudooceanicola lipolyticus sp. nov., a marine alphaproteobacterium, reclassification of Oceanicola flagellatus as Pseudooceanicola flagellatus comb. nov. and emended description of the genus Pseudooceanicola.</title>
        <authorList>
            <person name="Huang M.-M."/>
            <person name="Guo L.-L."/>
            <person name="Wu Y.-H."/>
            <person name="Lai Q.-L."/>
            <person name="Shao Z.-Z."/>
            <person name="Wang C.-S."/>
            <person name="Wu M."/>
            <person name="Xu X.-W."/>
        </authorList>
    </citation>
    <scope>NUCLEOTIDE SEQUENCE [LARGE SCALE GENOMIC DNA]</scope>
    <source>
        <strain evidence="1 2">157</strain>
    </source>
</reference>
<proteinExistence type="predicted"/>
<dbReference type="Gene3D" id="3.90.550.10">
    <property type="entry name" value="Spore Coat Polysaccharide Biosynthesis Protein SpsA, Chain A"/>
    <property type="match status" value="1"/>
</dbReference>
<keyword evidence="2" id="KW-1185">Reference proteome</keyword>
<dbReference type="GO" id="GO:0016779">
    <property type="term" value="F:nucleotidyltransferase activity"/>
    <property type="evidence" value="ECO:0007669"/>
    <property type="project" value="UniProtKB-KW"/>
</dbReference>
<keyword evidence="1" id="KW-0808">Transferase</keyword>
<evidence type="ECO:0000313" key="1">
    <source>
        <dbReference type="EMBL" id="PJE34986.1"/>
    </source>
</evidence>
<dbReference type="AlphaFoldDB" id="A0A2M8IWT3"/>
<gene>
    <name evidence="1" type="ORF">CVM52_19400</name>
</gene>
<sequence>DLPLALAATAGPEGQMRHPTFGLWPVALRNDLRQALSDGTRKVTQWADQHGVGAAVFPAAPVDPFFNINTPADLDRAAVLAASLS</sequence>
<evidence type="ECO:0000313" key="2">
    <source>
        <dbReference type="Proteomes" id="UP000231553"/>
    </source>
</evidence>
<keyword evidence="1" id="KW-0548">Nucleotidyltransferase</keyword>
<accession>A0A2M8IWT3</accession>
<feature type="non-terminal residue" evidence="1">
    <location>
        <position position="1"/>
    </location>
</feature>